<dbReference type="Proteomes" id="UP001285908">
    <property type="component" value="Unassembled WGS sequence"/>
</dbReference>
<reference evidence="3 4" key="1">
    <citation type="journal article" date="2023" name="Mol. Phylogenet. Evol.">
        <title>Genome-scale phylogeny and comparative genomics of the fungal order Sordariales.</title>
        <authorList>
            <person name="Hensen N."/>
            <person name="Bonometti L."/>
            <person name="Westerberg I."/>
            <person name="Brannstrom I.O."/>
            <person name="Guillou S."/>
            <person name="Cros-Aarteil S."/>
            <person name="Calhoun S."/>
            <person name="Haridas S."/>
            <person name="Kuo A."/>
            <person name="Mondo S."/>
            <person name="Pangilinan J."/>
            <person name="Riley R."/>
            <person name="LaButti K."/>
            <person name="Andreopoulos B."/>
            <person name="Lipzen A."/>
            <person name="Chen C."/>
            <person name="Yan M."/>
            <person name="Daum C."/>
            <person name="Ng V."/>
            <person name="Clum A."/>
            <person name="Steindorff A."/>
            <person name="Ohm R.A."/>
            <person name="Martin F."/>
            <person name="Silar P."/>
            <person name="Natvig D.O."/>
            <person name="Lalanne C."/>
            <person name="Gautier V."/>
            <person name="Ament-Velasquez S.L."/>
            <person name="Kruys A."/>
            <person name="Hutchinson M.I."/>
            <person name="Powell A.J."/>
            <person name="Barry K."/>
            <person name="Miller A.N."/>
            <person name="Grigoriev I.V."/>
            <person name="Debuchy R."/>
            <person name="Gladieux P."/>
            <person name="Hiltunen Thoren M."/>
            <person name="Johannesson H."/>
        </authorList>
    </citation>
    <scope>NUCLEOTIDE SEQUENCE [LARGE SCALE GENOMIC DNA]</scope>
    <source>
        <strain evidence="3 4">FGSC 10403</strain>
    </source>
</reference>
<dbReference type="EMBL" id="JAULSX010000005">
    <property type="protein sequence ID" value="KAK3490362.1"/>
    <property type="molecule type" value="Genomic_DNA"/>
</dbReference>
<keyword evidence="2" id="KW-0732">Signal</keyword>
<evidence type="ECO:0000313" key="3">
    <source>
        <dbReference type="EMBL" id="KAK3490362.1"/>
    </source>
</evidence>
<name>A0AAJ0MQE3_9PEZI</name>
<feature type="signal peptide" evidence="2">
    <location>
        <begin position="1"/>
        <end position="38"/>
    </location>
</feature>
<dbReference type="GeneID" id="87870328"/>
<organism evidence="3 4">
    <name type="scientific">Neurospora hispaniola</name>
    <dbReference type="NCBI Taxonomy" id="588809"/>
    <lineage>
        <taxon>Eukaryota</taxon>
        <taxon>Fungi</taxon>
        <taxon>Dikarya</taxon>
        <taxon>Ascomycota</taxon>
        <taxon>Pezizomycotina</taxon>
        <taxon>Sordariomycetes</taxon>
        <taxon>Sordariomycetidae</taxon>
        <taxon>Sordariales</taxon>
        <taxon>Sordariaceae</taxon>
        <taxon>Neurospora</taxon>
    </lineage>
</organism>
<comment type="caution">
    <text evidence="3">The sequence shown here is derived from an EMBL/GenBank/DDBJ whole genome shotgun (WGS) entry which is preliminary data.</text>
</comment>
<gene>
    <name evidence="3" type="ORF">B0T23DRAFT_159788</name>
</gene>
<protein>
    <submittedName>
        <fullName evidence="3">Uncharacterized protein</fullName>
    </submittedName>
</protein>
<feature type="region of interest" description="Disordered" evidence="1">
    <location>
        <begin position="106"/>
        <end position="125"/>
    </location>
</feature>
<proteinExistence type="predicted"/>
<evidence type="ECO:0000313" key="4">
    <source>
        <dbReference type="Proteomes" id="UP001285908"/>
    </source>
</evidence>
<sequence>MCWPHHMRLPLSIHGFPSPRPCLLLLILRFTPLLFIQGERDIMSYGPLGQVLSLPDYDAFLPYKQSRFSSLHPPQQAKDLFNYQRRHMNKPTISINALAKTNDTISTRKKSSHKIPESYPPPSLV</sequence>
<evidence type="ECO:0000256" key="1">
    <source>
        <dbReference type="SAM" id="MobiDB-lite"/>
    </source>
</evidence>
<feature type="chain" id="PRO_5042460995" evidence="2">
    <location>
        <begin position="39"/>
        <end position="125"/>
    </location>
</feature>
<keyword evidence="4" id="KW-1185">Reference proteome</keyword>
<dbReference type="AlphaFoldDB" id="A0AAJ0MQE3"/>
<accession>A0AAJ0MQE3</accession>
<dbReference type="RefSeq" id="XP_062691545.1">
    <property type="nucleotide sequence ID" value="XM_062832706.1"/>
</dbReference>
<evidence type="ECO:0000256" key="2">
    <source>
        <dbReference type="SAM" id="SignalP"/>
    </source>
</evidence>